<keyword evidence="2" id="KW-1185">Reference proteome</keyword>
<proteinExistence type="predicted"/>
<sequence length="188" mass="21629">MYILPNTHFSNYVSDHGINHHVYTTKELNQIVDRDLSHIVADDPKTELFMDYNKNYIDHIKQLSDTQYTSQNIPLKEMFITHGSSSYTSNIYNKIPKIWIVEKKNLIVSCHTSPSKPATTIQWHLAGILLIKNSDKSQSFSDHQNSLIHYTIKEKIMNISDKSIFSSKTNSILFPNTSVTSLTDDVHM</sequence>
<dbReference type="AlphaFoldDB" id="A0A183JU16"/>
<dbReference type="Proteomes" id="UP000279833">
    <property type="component" value="Unassembled WGS sequence"/>
</dbReference>
<dbReference type="WBParaSite" id="SCUD_0000620601-mRNA-1">
    <property type="protein sequence ID" value="SCUD_0000620601-mRNA-1"/>
    <property type="gene ID" value="SCUD_0000620601"/>
</dbReference>
<accession>A0A183JU16</accession>
<protein>
    <submittedName>
        <fullName evidence="3">Ig-like domain-containing protein</fullName>
    </submittedName>
</protein>
<dbReference type="EMBL" id="UZAK01012709">
    <property type="protein sequence ID" value="VDP01887.1"/>
    <property type="molecule type" value="Genomic_DNA"/>
</dbReference>
<dbReference type="STRING" id="6186.A0A183JU16"/>
<evidence type="ECO:0000313" key="1">
    <source>
        <dbReference type="EMBL" id="VDP01887.1"/>
    </source>
</evidence>
<name>A0A183JU16_9TREM</name>
<gene>
    <name evidence="1" type="ORF">SCUD_LOCUS6206</name>
</gene>
<evidence type="ECO:0000313" key="3">
    <source>
        <dbReference type="WBParaSite" id="SCUD_0000620601-mRNA-1"/>
    </source>
</evidence>
<reference evidence="1 2" key="2">
    <citation type="submission" date="2018-11" db="EMBL/GenBank/DDBJ databases">
        <authorList>
            <consortium name="Pathogen Informatics"/>
        </authorList>
    </citation>
    <scope>NUCLEOTIDE SEQUENCE [LARGE SCALE GENOMIC DNA]</scope>
    <source>
        <strain evidence="1">Dakar</strain>
        <strain evidence="2">Dakar, Senegal</strain>
    </source>
</reference>
<reference evidence="3" key="1">
    <citation type="submission" date="2016-06" db="UniProtKB">
        <authorList>
            <consortium name="WormBaseParasite"/>
        </authorList>
    </citation>
    <scope>IDENTIFICATION</scope>
</reference>
<evidence type="ECO:0000313" key="2">
    <source>
        <dbReference type="Proteomes" id="UP000279833"/>
    </source>
</evidence>
<organism evidence="3">
    <name type="scientific">Schistosoma curassoni</name>
    <dbReference type="NCBI Taxonomy" id="6186"/>
    <lineage>
        <taxon>Eukaryota</taxon>
        <taxon>Metazoa</taxon>
        <taxon>Spiralia</taxon>
        <taxon>Lophotrochozoa</taxon>
        <taxon>Platyhelminthes</taxon>
        <taxon>Trematoda</taxon>
        <taxon>Digenea</taxon>
        <taxon>Strigeidida</taxon>
        <taxon>Schistosomatoidea</taxon>
        <taxon>Schistosomatidae</taxon>
        <taxon>Schistosoma</taxon>
    </lineage>
</organism>